<dbReference type="PIRSF" id="PIRSF018266">
    <property type="entry name" value="FecR"/>
    <property type="match status" value="1"/>
</dbReference>
<dbReference type="EMBL" id="FNVS01000005">
    <property type="protein sequence ID" value="SEF70507.1"/>
    <property type="molecule type" value="Genomic_DNA"/>
</dbReference>
<dbReference type="RefSeq" id="WP_103982825.1">
    <property type="nucleotide sequence ID" value="NZ_FNVS01000005.1"/>
</dbReference>
<gene>
    <name evidence="4" type="ORF">SAMN05444001_10550</name>
</gene>
<keyword evidence="5" id="KW-1185">Reference proteome</keyword>
<feature type="domain" description="FecR protein" evidence="2">
    <location>
        <begin position="78"/>
        <end position="173"/>
    </location>
</feature>
<evidence type="ECO:0000259" key="3">
    <source>
        <dbReference type="Pfam" id="PF16344"/>
    </source>
</evidence>
<protein>
    <submittedName>
        <fullName evidence="4">FecR family protein</fullName>
    </submittedName>
</protein>
<feature type="domain" description="Protein FecR C-terminal" evidence="3">
    <location>
        <begin position="219"/>
        <end position="287"/>
    </location>
</feature>
<dbReference type="GO" id="GO:0016989">
    <property type="term" value="F:sigma factor antagonist activity"/>
    <property type="evidence" value="ECO:0007669"/>
    <property type="project" value="TreeGrafter"/>
</dbReference>
<dbReference type="Proteomes" id="UP000236725">
    <property type="component" value="Unassembled WGS sequence"/>
</dbReference>
<comment type="caution">
    <text evidence="4">The sequence shown here is derived from an EMBL/GenBank/DDBJ whole genome shotgun (WGS) entry which is preliminary data.</text>
</comment>
<evidence type="ECO:0000256" key="1">
    <source>
        <dbReference type="SAM" id="Phobius"/>
    </source>
</evidence>
<feature type="transmembrane region" description="Helical" evidence="1">
    <location>
        <begin position="41"/>
        <end position="66"/>
    </location>
</feature>
<reference evidence="4 5" key="1">
    <citation type="submission" date="2016-10" db="EMBL/GenBank/DDBJ databases">
        <authorList>
            <person name="Varghese N."/>
            <person name="Submissions S."/>
        </authorList>
    </citation>
    <scope>NUCLEOTIDE SEQUENCE [LARGE SCALE GENOMIC DNA]</scope>
    <source>
        <strain evidence="4 5">DSM 29073</strain>
    </source>
</reference>
<dbReference type="InterPro" id="IPR006860">
    <property type="entry name" value="FecR"/>
</dbReference>
<proteinExistence type="predicted"/>
<dbReference type="PANTHER" id="PTHR30273">
    <property type="entry name" value="PERIPLASMIC SIGNAL SENSOR AND SIGMA FACTOR ACTIVATOR FECR-RELATED"/>
    <property type="match status" value="1"/>
</dbReference>
<keyword evidence="1" id="KW-1133">Transmembrane helix</keyword>
<dbReference type="FunFam" id="2.60.120.1440:FF:000001">
    <property type="entry name" value="Putative anti-sigma factor"/>
    <property type="match status" value="1"/>
</dbReference>
<dbReference type="Gene3D" id="3.55.50.30">
    <property type="match status" value="1"/>
</dbReference>
<organism evidence="4 5">
    <name type="scientific">Parabacteroides chinchillae</name>
    <dbReference type="NCBI Taxonomy" id="871327"/>
    <lineage>
        <taxon>Bacteria</taxon>
        <taxon>Pseudomonadati</taxon>
        <taxon>Bacteroidota</taxon>
        <taxon>Bacteroidia</taxon>
        <taxon>Bacteroidales</taxon>
        <taxon>Tannerellaceae</taxon>
        <taxon>Parabacteroides</taxon>
    </lineage>
</organism>
<evidence type="ECO:0000313" key="5">
    <source>
        <dbReference type="Proteomes" id="UP000236725"/>
    </source>
</evidence>
<evidence type="ECO:0000259" key="2">
    <source>
        <dbReference type="Pfam" id="PF04773"/>
    </source>
</evidence>
<dbReference type="InterPro" id="IPR032508">
    <property type="entry name" value="FecR_C"/>
</dbReference>
<dbReference type="Gene3D" id="2.60.120.1440">
    <property type="match status" value="1"/>
</dbReference>
<name>A0A8G2BV99_9BACT</name>
<accession>A0A8G2BV99</accession>
<keyword evidence="1" id="KW-0472">Membrane</keyword>
<dbReference type="InterPro" id="IPR012373">
    <property type="entry name" value="Ferrdict_sens_TM"/>
</dbReference>
<keyword evidence="1" id="KW-0812">Transmembrane</keyword>
<dbReference type="PANTHER" id="PTHR30273:SF2">
    <property type="entry name" value="PROTEIN FECR"/>
    <property type="match status" value="1"/>
</dbReference>
<evidence type="ECO:0000313" key="4">
    <source>
        <dbReference type="EMBL" id="SEF70507.1"/>
    </source>
</evidence>
<sequence length="288" mass="32665">MKGYIKNMIGESLKEEVDINNEWSRLASSINRLSGGSKKKVFLRLVSYAAAMFIGVVLSISAFYFVEKKPLAMVGTYKLVTDKGEKSYLQLPDGTNVWLNSCTTIEYAPDYGKSNRDIHLDGEAYFEVAKNKELPFIVKTSGGIDVKAVGTAFNVLAYSDDAKLITTLFSGKVVVQPTLTKQQILLEPNQVAVYYKGRNKIEIVPYDKKMFAQWRGGALSFEMMYLEDITKLLERNYNVVFRYQNQKIKKLKFSGSFRNSEDLSEILRVIKTNTSITYQVVKDTIIIK</sequence>
<dbReference type="AlphaFoldDB" id="A0A8G2BV99"/>
<dbReference type="Pfam" id="PF16344">
    <property type="entry name" value="FecR_C"/>
    <property type="match status" value="1"/>
</dbReference>
<dbReference type="Pfam" id="PF04773">
    <property type="entry name" value="FecR"/>
    <property type="match status" value="1"/>
</dbReference>